<dbReference type="EMBL" id="FXUF01000001">
    <property type="protein sequence ID" value="SMP41426.1"/>
    <property type="molecule type" value="Genomic_DNA"/>
</dbReference>
<keyword evidence="7" id="KW-1185">Reference proteome</keyword>
<dbReference type="Proteomes" id="UP001158066">
    <property type="component" value="Unassembled WGS sequence"/>
</dbReference>
<evidence type="ECO:0000259" key="5">
    <source>
        <dbReference type="PROSITE" id="PS50977"/>
    </source>
</evidence>
<keyword evidence="1" id="KW-0805">Transcription regulation</keyword>
<keyword evidence="2 4" id="KW-0238">DNA-binding</keyword>
<dbReference type="Gene3D" id="1.10.357.10">
    <property type="entry name" value="Tetracycline Repressor, domain 2"/>
    <property type="match status" value="1"/>
</dbReference>
<keyword evidence="3" id="KW-0804">Transcription</keyword>
<dbReference type="SUPFAM" id="SSF48498">
    <property type="entry name" value="Tetracyclin repressor-like, C-terminal domain"/>
    <property type="match status" value="1"/>
</dbReference>
<comment type="caution">
    <text evidence="6">The sequence shown here is derived from an EMBL/GenBank/DDBJ whole genome shotgun (WGS) entry which is preliminary data.</text>
</comment>
<sequence>MPKSYLTRKEKIIINAIDILDQGGINGLTMKEIANQQGITEPAVYRQFKNKQEIVLTILARFSAFDKALENAIYQHAYAPDQAIVYLMESHITYYQNYPQVITVLFSFDVYRYDPEAMALMETIMRQRHHLMTKLVTQGVDQGLFNSEQEPSDYAEMLLGQMESTMYRWKLEDCRKDVKEILMKRVHWMLEKMKQPMNEDGKG</sequence>
<organism evidence="6 7">
    <name type="scientific">Anoxynatronum buryatiense</name>
    <dbReference type="NCBI Taxonomy" id="489973"/>
    <lineage>
        <taxon>Bacteria</taxon>
        <taxon>Bacillati</taxon>
        <taxon>Bacillota</taxon>
        <taxon>Clostridia</taxon>
        <taxon>Eubacteriales</taxon>
        <taxon>Clostridiaceae</taxon>
        <taxon>Anoxynatronum</taxon>
    </lineage>
</organism>
<evidence type="ECO:0000256" key="2">
    <source>
        <dbReference type="ARBA" id="ARBA00023125"/>
    </source>
</evidence>
<proteinExistence type="predicted"/>
<reference evidence="6" key="1">
    <citation type="submission" date="2017-05" db="EMBL/GenBank/DDBJ databases">
        <authorList>
            <person name="Varghese N."/>
            <person name="Submissions S."/>
        </authorList>
    </citation>
    <scope>NUCLEOTIDE SEQUENCE</scope>
    <source>
        <strain evidence="6">Su22</strain>
    </source>
</reference>
<dbReference type="InterPro" id="IPR036271">
    <property type="entry name" value="Tet_transcr_reg_TetR-rel_C_sf"/>
</dbReference>
<evidence type="ECO:0000256" key="3">
    <source>
        <dbReference type="ARBA" id="ARBA00023163"/>
    </source>
</evidence>
<dbReference type="PROSITE" id="PS50977">
    <property type="entry name" value="HTH_TETR_2"/>
    <property type="match status" value="1"/>
</dbReference>
<dbReference type="GO" id="GO:0003700">
    <property type="term" value="F:DNA-binding transcription factor activity"/>
    <property type="evidence" value="ECO:0007669"/>
    <property type="project" value="TreeGrafter"/>
</dbReference>
<dbReference type="InterPro" id="IPR041490">
    <property type="entry name" value="KstR2_TetR_C"/>
</dbReference>
<feature type="DNA-binding region" description="H-T-H motif" evidence="4">
    <location>
        <begin position="29"/>
        <end position="48"/>
    </location>
</feature>
<dbReference type="GO" id="GO:0000976">
    <property type="term" value="F:transcription cis-regulatory region binding"/>
    <property type="evidence" value="ECO:0007669"/>
    <property type="project" value="TreeGrafter"/>
</dbReference>
<dbReference type="Pfam" id="PF17932">
    <property type="entry name" value="TetR_C_24"/>
    <property type="match status" value="1"/>
</dbReference>
<accession>A0AA45WTB6</accession>
<dbReference type="PANTHER" id="PTHR30055">
    <property type="entry name" value="HTH-TYPE TRANSCRIPTIONAL REGULATOR RUTR"/>
    <property type="match status" value="1"/>
</dbReference>
<evidence type="ECO:0000313" key="6">
    <source>
        <dbReference type="EMBL" id="SMP41426.1"/>
    </source>
</evidence>
<dbReference type="InterPro" id="IPR001647">
    <property type="entry name" value="HTH_TetR"/>
</dbReference>
<dbReference type="PRINTS" id="PR00455">
    <property type="entry name" value="HTHTETR"/>
</dbReference>
<dbReference type="RefSeq" id="WP_283407847.1">
    <property type="nucleotide sequence ID" value="NZ_FXUF01000001.1"/>
</dbReference>
<name>A0AA45WTB6_9CLOT</name>
<gene>
    <name evidence="6" type="ORF">SAMN06296020_101511</name>
</gene>
<dbReference type="SUPFAM" id="SSF46689">
    <property type="entry name" value="Homeodomain-like"/>
    <property type="match status" value="1"/>
</dbReference>
<evidence type="ECO:0000313" key="7">
    <source>
        <dbReference type="Proteomes" id="UP001158066"/>
    </source>
</evidence>
<evidence type="ECO:0000256" key="1">
    <source>
        <dbReference type="ARBA" id="ARBA00023015"/>
    </source>
</evidence>
<dbReference type="Pfam" id="PF00440">
    <property type="entry name" value="TetR_N"/>
    <property type="match status" value="1"/>
</dbReference>
<evidence type="ECO:0000256" key="4">
    <source>
        <dbReference type="PROSITE-ProRule" id="PRU00335"/>
    </source>
</evidence>
<dbReference type="InterPro" id="IPR009057">
    <property type="entry name" value="Homeodomain-like_sf"/>
</dbReference>
<dbReference type="InterPro" id="IPR050109">
    <property type="entry name" value="HTH-type_TetR-like_transc_reg"/>
</dbReference>
<dbReference type="AlphaFoldDB" id="A0AA45WTB6"/>
<dbReference type="Gene3D" id="1.10.10.60">
    <property type="entry name" value="Homeodomain-like"/>
    <property type="match status" value="1"/>
</dbReference>
<dbReference type="PANTHER" id="PTHR30055:SF234">
    <property type="entry name" value="HTH-TYPE TRANSCRIPTIONAL REGULATOR BETI"/>
    <property type="match status" value="1"/>
</dbReference>
<protein>
    <submittedName>
        <fullName evidence="6">Transcriptional regulator, TetR family</fullName>
    </submittedName>
</protein>
<feature type="domain" description="HTH tetR-type" evidence="5">
    <location>
        <begin position="6"/>
        <end position="66"/>
    </location>
</feature>